<evidence type="ECO:0000313" key="3">
    <source>
        <dbReference type="Proteomes" id="UP001497516"/>
    </source>
</evidence>
<feature type="region of interest" description="Disordered" evidence="1">
    <location>
        <begin position="55"/>
        <end position="97"/>
    </location>
</feature>
<sequence>MIPASERCSLYERFTPPDSGQGSKTSYDRWLPLGNASRLREMFHIGNASRLRARFPLGNASSPSSDSPSGNDLRPSPLGKARTPPLSNAPSGECFHL</sequence>
<gene>
    <name evidence="2" type="ORF">LTRI10_LOCUS12648</name>
</gene>
<dbReference type="AlphaFoldDB" id="A0AAV2DBF5"/>
<evidence type="ECO:0000313" key="2">
    <source>
        <dbReference type="EMBL" id="CAL1370528.1"/>
    </source>
</evidence>
<organism evidence="2 3">
    <name type="scientific">Linum trigynum</name>
    <dbReference type="NCBI Taxonomy" id="586398"/>
    <lineage>
        <taxon>Eukaryota</taxon>
        <taxon>Viridiplantae</taxon>
        <taxon>Streptophyta</taxon>
        <taxon>Embryophyta</taxon>
        <taxon>Tracheophyta</taxon>
        <taxon>Spermatophyta</taxon>
        <taxon>Magnoliopsida</taxon>
        <taxon>eudicotyledons</taxon>
        <taxon>Gunneridae</taxon>
        <taxon>Pentapetalae</taxon>
        <taxon>rosids</taxon>
        <taxon>fabids</taxon>
        <taxon>Malpighiales</taxon>
        <taxon>Linaceae</taxon>
        <taxon>Linum</taxon>
    </lineage>
</organism>
<accession>A0AAV2DBF5</accession>
<dbReference type="Proteomes" id="UP001497516">
    <property type="component" value="Chromosome 2"/>
</dbReference>
<reference evidence="2 3" key="1">
    <citation type="submission" date="2024-04" db="EMBL/GenBank/DDBJ databases">
        <authorList>
            <person name="Fracassetti M."/>
        </authorList>
    </citation>
    <scope>NUCLEOTIDE SEQUENCE [LARGE SCALE GENOMIC DNA]</scope>
</reference>
<dbReference type="EMBL" id="OZ034815">
    <property type="protein sequence ID" value="CAL1370528.1"/>
    <property type="molecule type" value="Genomic_DNA"/>
</dbReference>
<keyword evidence="3" id="KW-1185">Reference proteome</keyword>
<protein>
    <submittedName>
        <fullName evidence="2">Uncharacterized protein</fullName>
    </submittedName>
</protein>
<name>A0AAV2DBF5_9ROSI</name>
<feature type="region of interest" description="Disordered" evidence="1">
    <location>
        <begin position="1"/>
        <end position="28"/>
    </location>
</feature>
<proteinExistence type="predicted"/>
<evidence type="ECO:0000256" key="1">
    <source>
        <dbReference type="SAM" id="MobiDB-lite"/>
    </source>
</evidence>